<dbReference type="InterPro" id="IPR036390">
    <property type="entry name" value="WH_DNA-bd_sf"/>
</dbReference>
<dbReference type="EMBL" id="CP116394">
    <property type="protein sequence ID" value="WCE46447.1"/>
    <property type="molecule type" value="Genomic_DNA"/>
</dbReference>
<dbReference type="PANTHER" id="PTHR33164:SF99">
    <property type="entry name" value="MARR FAMILY REGULATORY PROTEIN"/>
    <property type="match status" value="1"/>
</dbReference>
<dbReference type="Proteomes" id="UP001211044">
    <property type="component" value="Chromosome"/>
</dbReference>
<feature type="domain" description="HTH marR-type" evidence="1">
    <location>
        <begin position="4"/>
        <end position="139"/>
    </location>
</feature>
<dbReference type="InterPro" id="IPR036388">
    <property type="entry name" value="WH-like_DNA-bd_sf"/>
</dbReference>
<evidence type="ECO:0000313" key="3">
    <source>
        <dbReference type="Proteomes" id="UP001211044"/>
    </source>
</evidence>
<dbReference type="AlphaFoldDB" id="A0AB38XQ52"/>
<evidence type="ECO:0000313" key="2">
    <source>
        <dbReference type="EMBL" id="WCE46447.1"/>
    </source>
</evidence>
<dbReference type="GO" id="GO:0003700">
    <property type="term" value="F:DNA-binding transcription factor activity"/>
    <property type="evidence" value="ECO:0007669"/>
    <property type="project" value="InterPro"/>
</dbReference>
<dbReference type="SMART" id="SM00347">
    <property type="entry name" value="HTH_MARR"/>
    <property type="match status" value="1"/>
</dbReference>
<dbReference type="SUPFAM" id="SSF46785">
    <property type="entry name" value="Winged helix' DNA-binding domain"/>
    <property type="match status" value="1"/>
</dbReference>
<dbReference type="PROSITE" id="PS50995">
    <property type="entry name" value="HTH_MARR_2"/>
    <property type="match status" value="1"/>
</dbReference>
<dbReference type="RefSeq" id="WP_271694655.1">
    <property type="nucleotide sequence ID" value="NZ_CP116394.1"/>
</dbReference>
<gene>
    <name evidence="2" type="ORF">PIG85_02025</name>
</gene>
<name>A0AB38XQ52_9ACTO</name>
<dbReference type="GO" id="GO:0006950">
    <property type="term" value="P:response to stress"/>
    <property type="evidence" value="ECO:0007669"/>
    <property type="project" value="TreeGrafter"/>
</dbReference>
<proteinExistence type="predicted"/>
<protein>
    <submittedName>
        <fullName evidence="2">MarR family transcriptional regulator</fullName>
    </submittedName>
</protein>
<dbReference type="Gene3D" id="1.10.10.10">
    <property type="entry name" value="Winged helix-like DNA-binding domain superfamily/Winged helix DNA-binding domain"/>
    <property type="match status" value="1"/>
</dbReference>
<evidence type="ECO:0000259" key="1">
    <source>
        <dbReference type="PROSITE" id="PS50995"/>
    </source>
</evidence>
<dbReference type="KEGG" id="wne:PIG85_02025"/>
<organism evidence="2 3">
    <name type="scientific">Winkia neuii subsp. anitrata</name>
    <dbReference type="NCBI Taxonomy" id="29318"/>
    <lineage>
        <taxon>Bacteria</taxon>
        <taxon>Bacillati</taxon>
        <taxon>Actinomycetota</taxon>
        <taxon>Actinomycetes</taxon>
        <taxon>Actinomycetales</taxon>
        <taxon>Actinomycetaceae</taxon>
        <taxon>Winkia</taxon>
    </lineage>
</organism>
<dbReference type="PANTHER" id="PTHR33164">
    <property type="entry name" value="TRANSCRIPTIONAL REGULATOR, MARR FAMILY"/>
    <property type="match status" value="1"/>
</dbReference>
<dbReference type="InterPro" id="IPR000835">
    <property type="entry name" value="HTH_MarR-typ"/>
</dbReference>
<dbReference type="InterPro" id="IPR039422">
    <property type="entry name" value="MarR/SlyA-like"/>
</dbReference>
<reference evidence="2" key="1">
    <citation type="submission" date="2023-01" db="EMBL/GenBank/DDBJ databases">
        <title>Comparative Genomic Analysis of the Clinically-Derived Winkia Strain NY0527 Provides Evidence into the Taxonomic Reassignment of Winkia neuii and Characterizes Their Virulence Traits.</title>
        <authorList>
            <person name="Cai X."/>
            <person name="Peng Y."/>
            <person name="Li M."/>
            <person name="Qiu Y."/>
            <person name="Wang Y."/>
            <person name="Xu L."/>
            <person name="Hou Q."/>
        </authorList>
    </citation>
    <scope>NUCLEOTIDE SEQUENCE</scope>
    <source>
        <strain evidence="2">NY0527</strain>
    </source>
</reference>
<accession>A0AB38XQ52</accession>
<dbReference type="Pfam" id="PF12802">
    <property type="entry name" value="MarR_2"/>
    <property type="match status" value="1"/>
</dbReference>
<sequence>MADNFSLWHQLGYVFRKVDDVLDLELSALGLSLQDVQLLYSLKQAPQWRLRMSDLADSVALTRSGVTRAVSRLVKRSLVCRQVCPKDQRAMYAVMTSEGDDALAGAMEIVEPVLQKYFFDGLSKMDERAIMRVMEQVSVLLADSKACQRAEVR</sequence>